<dbReference type="OrthoDB" id="285984at2"/>
<evidence type="ECO:0000256" key="2">
    <source>
        <dbReference type="SAM" id="SignalP"/>
    </source>
</evidence>
<name>A0A5C6FI70_9BACT</name>
<reference evidence="3 4" key="1">
    <citation type="submission" date="2019-02" db="EMBL/GenBank/DDBJ databases">
        <title>Deep-cultivation of Planctomycetes and their phenomic and genomic characterization uncovers novel biology.</title>
        <authorList>
            <person name="Wiegand S."/>
            <person name="Jogler M."/>
            <person name="Boedeker C."/>
            <person name="Pinto D."/>
            <person name="Vollmers J."/>
            <person name="Rivas-Marin E."/>
            <person name="Kohn T."/>
            <person name="Peeters S.H."/>
            <person name="Heuer A."/>
            <person name="Rast P."/>
            <person name="Oberbeckmann S."/>
            <person name="Bunk B."/>
            <person name="Jeske O."/>
            <person name="Meyerdierks A."/>
            <person name="Storesund J.E."/>
            <person name="Kallscheuer N."/>
            <person name="Luecker S."/>
            <person name="Lage O.M."/>
            <person name="Pohl T."/>
            <person name="Merkel B.J."/>
            <person name="Hornburger P."/>
            <person name="Mueller R.-W."/>
            <person name="Bruemmer F."/>
            <person name="Labrenz M."/>
            <person name="Spormann A.M."/>
            <person name="Op Den Camp H."/>
            <person name="Overmann J."/>
            <person name="Amann R."/>
            <person name="Jetten M.S.M."/>
            <person name="Mascher T."/>
            <person name="Medema M.H."/>
            <person name="Devos D.P."/>
            <person name="Kaster A.-K."/>
            <person name="Ovreas L."/>
            <person name="Rohde M."/>
            <person name="Galperin M.Y."/>
            <person name="Jogler C."/>
        </authorList>
    </citation>
    <scope>NUCLEOTIDE SEQUENCE [LARGE SCALE GENOMIC DNA]</scope>
    <source>
        <strain evidence="3 4">Poly51</strain>
    </source>
</reference>
<sequence precursor="true">MRISALSIALVVATTLASTASAKNDFSALLADLSFGDAPPSAAEMRSELPSLNSPQRSLEFPTSNGLEVAAREVAKELRPVPQSFALPVPQASLRDPFVANNRSSGPTDIDLNTAFAVQEFESSGNRVAAQSVGLGRHRAAGCDSPTCAGGNCGCGGCGNRGNETVIDCTPHRAPNLPSSSFIQYFRSEKCNTNVWDNYSRPCGRVHAHSHGTCDCFNKSRSCGELLAPCGRTGCGGCAGCDKACDSPCDTGCDR</sequence>
<dbReference type="RefSeq" id="WP_146456859.1">
    <property type="nucleotide sequence ID" value="NZ_SJPW01000002.1"/>
</dbReference>
<comment type="caution">
    <text evidence="3">The sequence shown here is derived from an EMBL/GenBank/DDBJ whole genome shotgun (WGS) entry which is preliminary data.</text>
</comment>
<proteinExistence type="predicted"/>
<feature type="compositionally biased region" description="Polar residues" evidence="1">
    <location>
        <begin position="50"/>
        <end position="60"/>
    </location>
</feature>
<gene>
    <name evidence="3" type="ORF">Poly51_21170</name>
</gene>
<organism evidence="3 4">
    <name type="scientific">Rubripirellula tenax</name>
    <dbReference type="NCBI Taxonomy" id="2528015"/>
    <lineage>
        <taxon>Bacteria</taxon>
        <taxon>Pseudomonadati</taxon>
        <taxon>Planctomycetota</taxon>
        <taxon>Planctomycetia</taxon>
        <taxon>Pirellulales</taxon>
        <taxon>Pirellulaceae</taxon>
        <taxon>Rubripirellula</taxon>
    </lineage>
</organism>
<keyword evidence="4" id="KW-1185">Reference proteome</keyword>
<dbReference type="Proteomes" id="UP000318288">
    <property type="component" value="Unassembled WGS sequence"/>
</dbReference>
<feature type="chain" id="PRO_5022939663" description="Stigma-specific protein, Stig1" evidence="2">
    <location>
        <begin position="23"/>
        <end position="255"/>
    </location>
</feature>
<feature type="region of interest" description="Disordered" evidence="1">
    <location>
        <begin position="40"/>
        <end position="60"/>
    </location>
</feature>
<evidence type="ECO:0008006" key="5">
    <source>
        <dbReference type="Google" id="ProtNLM"/>
    </source>
</evidence>
<dbReference type="AlphaFoldDB" id="A0A5C6FI70"/>
<evidence type="ECO:0000256" key="1">
    <source>
        <dbReference type="SAM" id="MobiDB-lite"/>
    </source>
</evidence>
<evidence type="ECO:0000313" key="3">
    <source>
        <dbReference type="EMBL" id="TWU59329.1"/>
    </source>
</evidence>
<feature type="signal peptide" evidence="2">
    <location>
        <begin position="1"/>
        <end position="22"/>
    </location>
</feature>
<protein>
    <recommendedName>
        <fullName evidence="5">Stigma-specific protein, Stig1</fullName>
    </recommendedName>
</protein>
<keyword evidence="2" id="KW-0732">Signal</keyword>
<accession>A0A5C6FI70</accession>
<dbReference type="EMBL" id="SJPW01000002">
    <property type="protein sequence ID" value="TWU59329.1"/>
    <property type="molecule type" value="Genomic_DNA"/>
</dbReference>
<evidence type="ECO:0000313" key="4">
    <source>
        <dbReference type="Proteomes" id="UP000318288"/>
    </source>
</evidence>